<keyword evidence="1" id="KW-0560">Oxidoreductase</keyword>
<evidence type="ECO:0000313" key="6">
    <source>
        <dbReference type="Proteomes" id="UP000325516"/>
    </source>
</evidence>
<gene>
    <name evidence="5" type="ORF">F6J85_11975</name>
</gene>
<dbReference type="Pfam" id="PF01408">
    <property type="entry name" value="GFO_IDH_MocA"/>
    <property type="match status" value="1"/>
</dbReference>
<evidence type="ECO:0000313" key="5">
    <source>
        <dbReference type="EMBL" id="QEW03739.1"/>
    </source>
</evidence>
<dbReference type="KEGG" id="mlz:F6J85_11975"/>
<dbReference type="Proteomes" id="UP000325516">
    <property type="component" value="Chromosome"/>
</dbReference>
<evidence type="ECO:0000256" key="1">
    <source>
        <dbReference type="ARBA" id="ARBA00023002"/>
    </source>
</evidence>
<evidence type="ECO:0000259" key="3">
    <source>
        <dbReference type="Pfam" id="PF01408"/>
    </source>
</evidence>
<dbReference type="Gene3D" id="3.40.50.720">
    <property type="entry name" value="NAD(P)-binding Rossmann-like Domain"/>
    <property type="match status" value="1"/>
</dbReference>
<name>A0A5J6L520_9MICO</name>
<dbReference type="PANTHER" id="PTHR43818:SF11">
    <property type="entry name" value="BCDNA.GH03377"/>
    <property type="match status" value="1"/>
</dbReference>
<dbReference type="EMBL" id="CP044232">
    <property type="protein sequence ID" value="QEW03739.1"/>
    <property type="molecule type" value="Genomic_DNA"/>
</dbReference>
<dbReference type="RefSeq" id="WP_150925277.1">
    <property type="nucleotide sequence ID" value="NZ_CP044232.1"/>
</dbReference>
<feature type="domain" description="Gfo/Idh/MocA-like oxidoreductase N-terminal" evidence="3">
    <location>
        <begin position="11"/>
        <end position="130"/>
    </location>
</feature>
<dbReference type="Pfam" id="PF22725">
    <property type="entry name" value="GFO_IDH_MocA_C3"/>
    <property type="match status" value="1"/>
</dbReference>
<dbReference type="InterPro" id="IPR055170">
    <property type="entry name" value="GFO_IDH_MocA-like_dom"/>
</dbReference>
<protein>
    <submittedName>
        <fullName evidence="5">Gfo/Idh/MocA family oxidoreductase</fullName>
    </submittedName>
</protein>
<dbReference type="GO" id="GO:0000166">
    <property type="term" value="F:nucleotide binding"/>
    <property type="evidence" value="ECO:0007669"/>
    <property type="project" value="InterPro"/>
</dbReference>
<reference evidence="6" key="1">
    <citation type="submission" date="2019-09" db="EMBL/GenBank/DDBJ databases">
        <title>Mumia zhuanghuii sp. nov. isolated from the intestinal contents of plateau pika (Ochotona curzoniae) in the Qinghai-Tibet plateau of China.</title>
        <authorList>
            <person name="Tian Z."/>
        </authorList>
    </citation>
    <scope>NUCLEOTIDE SEQUENCE [LARGE SCALE GENOMIC DNA]</scope>
    <source>
        <strain evidence="6">L-031</strain>
    </source>
</reference>
<dbReference type="GO" id="GO:0016491">
    <property type="term" value="F:oxidoreductase activity"/>
    <property type="evidence" value="ECO:0007669"/>
    <property type="project" value="UniProtKB-KW"/>
</dbReference>
<feature type="domain" description="GFO/IDH/MocA-like oxidoreductase" evidence="4">
    <location>
        <begin position="139"/>
        <end position="282"/>
    </location>
</feature>
<dbReference type="InterPro" id="IPR000683">
    <property type="entry name" value="Gfo/Idh/MocA-like_OxRdtase_N"/>
</dbReference>
<dbReference type="SUPFAM" id="SSF51735">
    <property type="entry name" value="NAD(P)-binding Rossmann-fold domains"/>
    <property type="match status" value="1"/>
</dbReference>
<dbReference type="PANTHER" id="PTHR43818">
    <property type="entry name" value="BCDNA.GH03377"/>
    <property type="match status" value="1"/>
</dbReference>
<dbReference type="InterPro" id="IPR036291">
    <property type="entry name" value="NAD(P)-bd_dom_sf"/>
</dbReference>
<dbReference type="SUPFAM" id="SSF55347">
    <property type="entry name" value="Glyceraldehyde-3-phosphate dehydrogenase-like, C-terminal domain"/>
    <property type="match status" value="1"/>
</dbReference>
<organism evidence="5 6">
    <name type="scientific">Microbacterium lushaniae</name>
    <dbReference type="NCBI Taxonomy" id="2614639"/>
    <lineage>
        <taxon>Bacteria</taxon>
        <taxon>Bacillati</taxon>
        <taxon>Actinomycetota</taxon>
        <taxon>Actinomycetes</taxon>
        <taxon>Micrococcales</taxon>
        <taxon>Microbacteriaceae</taxon>
        <taxon>Microbacterium</taxon>
    </lineage>
</organism>
<proteinExistence type="predicted"/>
<accession>A0A5J6L520</accession>
<keyword evidence="2" id="KW-0520">NAD</keyword>
<dbReference type="InterPro" id="IPR050463">
    <property type="entry name" value="Gfo/Idh/MocA_oxidrdct_glycsds"/>
</dbReference>
<evidence type="ECO:0000259" key="4">
    <source>
        <dbReference type="Pfam" id="PF22725"/>
    </source>
</evidence>
<keyword evidence="6" id="KW-1185">Reference proteome</keyword>
<sequence length="374" mass="38820">MTPTSSASAPLRVAVVGLGWAGQQHIAAYAANPDVDLVAIAGLEDAPRAELAEKFGIPVAVADWQELFSSTPLDAVSVAVPTFLHAPIAIAALQRGIHVLSEKPIARSAAEAAEMVSAARTAGRVLQVAFNHRQRGDVRALAAEVASGALGRIYHVRASWLRRSGIPALGSWFTSRELAGGGPLVDIGVHMIDAVLDLMGEPRVLSASAVTHAEFGPRGLGGPDAATGGKQFTGSAFDVEDFATVLLRLEGGASVALDTSWASYRPEGDEFGFVVYGTEGGAELRVVDYAPATDVPLYAGTTEAVADRVLPGGVPAGHQGVVDEFVRTIRTPALWAASDGSIAARRAAIIDACYRSAAEGREVAVEDVEAEVAR</sequence>
<dbReference type="AlphaFoldDB" id="A0A5J6L520"/>
<evidence type="ECO:0000256" key="2">
    <source>
        <dbReference type="ARBA" id="ARBA00023027"/>
    </source>
</evidence>
<dbReference type="Gene3D" id="3.30.360.10">
    <property type="entry name" value="Dihydrodipicolinate Reductase, domain 2"/>
    <property type="match status" value="1"/>
</dbReference>